<evidence type="ECO:0000313" key="1">
    <source>
        <dbReference type="EMBL" id="AJG39113.1"/>
    </source>
</evidence>
<dbReference type="EMBL" id="KM817633">
    <property type="protein sequence ID" value="AJG39113.1"/>
    <property type="molecule type" value="Viral_cRNA"/>
</dbReference>
<dbReference type="RefSeq" id="YP_009288953.1">
    <property type="nucleotide sequence ID" value="NC_031088.1"/>
</dbReference>
<organism evidence="1 2">
    <name type="scientific">Sanxia water strider virus 4</name>
    <dbReference type="NCBI Taxonomy" id="1608063"/>
    <lineage>
        <taxon>Viruses</taxon>
        <taxon>Riboviria</taxon>
        <taxon>Orthornavirae</taxon>
        <taxon>Negarnaviricota</taxon>
        <taxon>Haploviricotina</taxon>
        <taxon>Monjiviricetes</taxon>
        <taxon>Mononegavirales</taxon>
        <taxon>Lispiviridae</taxon>
        <taxon>Sanstrivirus</taxon>
        <taxon>Sanstrivirus gerridis</taxon>
    </lineage>
</organism>
<reference evidence="1 2" key="1">
    <citation type="journal article" date="2015" name="Elife">
        <title>Unprecedented genomic diversity of RNA viruses in arthropods reveals the ancestry of negative-sense RNA viruses.</title>
        <authorList>
            <person name="Li C.X."/>
            <person name="Shi M."/>
            <person name="Tian J.H."/>
            <person name="Lin X.D."/>
            <person name="Kang Y.J."/>
            <person name="Chen L.J."/>
            <person name="Qin X.C."/>
            <person name="Xu J."/>
            <person name="Holmes E.C."/>
            <person name="Zhang Y.Z."/>
        </authorList>
    </citation>
    <scope>NUCLEOTIDE SEQUENCE [LARGE SCALE GENOMIC DNA]</scope>
    <source>
        <strain evidence="1 2">SXSSP12</strain>
    </source>
</reference>
<protein>
    <submittedName>
        <fullName evidence="1">ORF2</fullName>
    </submittedName>
</protein>
<dbReference type="KEGG" id="vg:29061055"/>
<dbReference type="Proteomes" id="UP000201186">
    <property type="component" value="Segment"/>
</dbReference>
<proteinExistence type="predicted"/>
<dbReference type="GeneID" id="29061055"/>
<keyword evidence="2" id="KW-1185">Reference proteome</keyword>
<name>A0A0B5KXD7_9MONO</name>
<evidence type="ECO:0000313" key="2">
    <source>
        <dbReference type="Proteomes" id="UP000201186"/>
    </source>
</evidence>
<gene>
    <name evidence="1" type="primary">ORF2</name>
</gene>
<sequence length="433" mass="49618">MANIDDNLETTFRRSIKKNKRDRVLTSDCSVLINLIGSLHTLIENTGGKVNPALKKMTSNAPHDNIVEEEGSGMKETIEGFQSQEFELNDLLVEDPSKLTVEMAQVMRESISEHRDYDSEVIQGEAQDLEVPAVDMRDEDLSLLDDVIEPYEHMWQMYTHVLTLIEREEIKNAWDTIYNFYPEESPLTRFNTLMLVKLQDHVHREKRLVEQVDRKLDSLSTKVTVDTDNIIKEIKKIQIKTTSTPIPAIAVSSPSTSKNINLPKAGTGTPTISGDDFLNKLKELRKNKTAPVKRDVVIIPKETLKFNPIILGPEVQSKPVVRFTKDVSRVSAAVIMEEKSKTDKYWDKLISSGFLLDREKVDALYNSLKLNKELFNGLLDPNNLDRSHHQGMIDYIWKELGDVGKQSDFIDLMNHMKKTTYFVAIIRYWNLLE</sequence>
<accession>A0A0B5KXD7</accession>